<evidence type="ECO:0000313" key="2">
    <source>
        <dbReference type="EMBL" id="CAA9566737.1"/>
    </source>
</evidence>
<dbReference type="InterPro" id="IPR019896">
    <property type="entry name" value="Polysacch_pyruvyl_Trfase_CsaB"/>
</dbReference>
<dbReference type="Pfam" id="PF04230">
    <property type="entry name" value="PS_pyruv_trans"/>
    <property type="match status" value="1"/>
</dbReference>
<name>A0A6J4V217_9DEIN</name>
<organism evidence="2">
    <name type="scientific">uncultured Truepera sp</name>
    <dbReference type="NCBI Taxonomy" id="543023"/>
    <lineage>
        <taxon>Bacteria</taxon>
        <taxon>Thermotogati</taxon>
        <taxon>Deinococcota</taxon>
        <taxon>Deinococci</taxon>
        <taxon>Trueperales</taxon>
        <taxon>Trueperaceae</taxon>
        <taxon>Truepera</taxon>
        <taxon>environmental samples</taxon>
    </lineage>
</organism>
<proteinExistence type="predicted"/>
<dbReference type="AlphaFoldDB" id="A0A6J4V217"/>
<sequence>MKVLISGYYGFGNLGDEALLAGMLTGLQTQGVTVLSQRPAATRALHGVGAAHRLRGLSALLTHDALISGGGGLLQDKTSARSLHYYLGVITLAKRLGKRVIVYGQSVGPLSPSGERAVAGALRGVPVAVRDRASQRLLERLDVPSTLVADAALLLPKPAAPTDAAPTASVLLIPRGGYPEITAALARLAETLHGEGVALAGLALHPGEDAAPLAELPPTVERLEAPTPQAALVLIAGSRHVVSARLHGLILAARAGRPFSGIAYDPKVTAFLEEVGNRAHPIPPDPAALLREITRPTPALERVAELTARARDGLTWLSASLAR</sequence>
<dbReference type="PANTHER" id="PTHR36836:SF1">
    <property type="entry name" value="COLANIC ACID BIOSYNTHESIS PROTEIN WCAK"/>
    <property type="match status" value="1"/>
</dbReference>
<feature type="domain" description="Polysaccharide pyruvyl transferase" evidence="1">
    <location>
        <begin position="13"/>
        <end position="266"/>
    </location>
</feature>
<dbReference type="PANTHER" id="PTHR36836">
    <property type="entry name" value="COLANIC ACID BIOSYNTHESIS PROTEIN WCAK"/>
    <property type="match status" value="1"/>
</dbReference>
<evidence type="ECO:0000259" key="1">
    <source>
        <dbReference type="Pfam" id="PF04230"/>
    </source>
</evidence>
<protein>
    <recommendedName>
        <fullName evidence="1">Polysaccharide pyruvyl transferase domain-containing protein</fullName>
    </recommendedName>
</protein>
<dbReference type="EMBL" id="CADCWP010000081">
    <property type="protein sequence ID" value="CAA9566737.1"/>
    <property type="molecule type" value="Genomic_DNA"/>
</dbReference>
<dbReference type="InterPro" id="IPR007345">
    <property type="entry name" value="Polysacch_pyruvyl_Trfase"/>
</dbReference>
<reference evidence="2" key="1">
    <citation type="submission" date="2020-02" db="EMBL/GenBank/DDBJ databases">
        <authorList>
            <person name="Meier V. D."/>
        </authorList>
    </citation>
    <scope>NUCLEOTIDE SEQUENCE</scope>
    <source>
        <strain evidence="2">AVDCRST_MAG86</strain>
    </source>
</reference>
<gene>
    <name evidence="2" type="ORF">AVDCRST_MAG86-1134</name>
</gene>
<accession>A0A6J4V217</accession>
<dbReference type="NCBIfam" id="TIGR03609">
    <property type="entry name" value="S_layer_CsaB"/>
    <property type="match status" value="1"/>
</dbReference>